<evidence type="ECO:0000313" key="3">
    <source>
        <dbReference type="EMBL" id="PSK92474.1"/>
    </source>
</evidence>
<evidence type="ECO:0000313" key="4">
    <source>
        <dbReference type="Proteomes" id="UP000240572"/>
    </source>
</evidence>
<dbReference type="RefSeq" id="WP_106522666.1">
    <property type="nucleotide sequence ID" value="NZ_PYGD01000003.1"/>
</dbReference>
<protein>
    <submittedName>
        <fullName evidence="3">Uncharacterized protein (DUF2147 family)</fullName>
    </submittedName>
</protein>
<reference evidence="3 4" key="1">
    <citation type="submission" date="2018-03" db="EMBL/GenBank/DDBJ databases">
        <title>Genomic Encyclopedia of Type Strains, Phase III (KMG-III): the genomes of soil and plant-associated and newly described type strains.</title>
        <authorList>
            <person name="Whitman W."/>
        </authorList>
    </citation>
    <scope>NUCLEOTIDE SEQUENCE [LARGE SCALE GENOMIC DNA]</scope>
    <source>
        <strain evidence="3 4">CGMCC 1.12700</strain>
    </source>
</reference>
<evidence type="ECO:0000259" key="2">
    <source>
        <dbReference type="Pfam" id="PF09917"/>
    </source>
</evidence>
<name>A0A2P8D5H3_9BACT</name>
<feature type="signal peptide" evidence="1">
    <location>
        <begin position="1"/>
        <end position="25"/>
    </location>
</feature>
<dbReference type="PANTHER" id="PTHR36919:SF2">
    <property type="entry name" value="BLL6627 PROTEIN"/>
    <property type="match status" value="1"/>
</dbReference>
<sequence>MLKKIAAFSVFTVALLFATVHFAFAQKDKIEGFWLNQEKEAKVEVYKAKNGKFYGKIVWLKEPDRNGKPKLDINNQKENLRTQPIMGLLILKGFNKAGENTYEDGTIYDPKNGKTYSCKMTWEDANNLSIRGYVGISMLGRTTKWTRSQ</sequence>
<proteinExistence type="predicted"/>
<evidence type="ECO:0000256" key="1">
    <source>
        <dbReference type="SAM" id="SignalP"/>
    </source>
</evidence>
<comment type="caution">
    <text evidence="3">The sequence shown here is derived from an EMBL/GenBank/DDBJ whole genome shotgun (WGS) entry which is preliminary data.</text>
</comment>
<dbReference type="Pfam" id="PF09917">
    <property type="entry name" value="DUF2147"/>
    <property type="match status" value="1"/>
</dbReference>
<dbReference type="InterPro" id="IPR019223">
    <property type="entry name" value="DUF2147"/>
</dbReference>
<dbReference type="Gene3D" id="2.40.128.520">
    <property type="match status" value="1"/>
</dbReference>
<organism evidence="3 4">
    <name type="scientific">Taibaiella chishuiensis</name>
    <dbReference type="NCBI Taxonomy" id="1434707"/>
    <lineage>
        <taxon>Bacteria</taxon>
        <taxon>Pseudomonadati</taxon>
        <taxon>Bacteroidota</taxon>
        <taxon>Chitinophagia</taxon>
        <taxon>Chitinophagales</taxon>
        <taxon>Chitinophagaceae</taxon>
        <taxon>Taibaiella</taxon>
    </lineage>
</organism>
<dbReference type="PANTHER" id="PTHR36919">
    <property type="entry name" value="BLR1215 PROTEIN"/>
    <property type="match status" value="1"/>
</dbReference>
<dbReference type="EMBL" id="PYGD01000003">
    <property type="protein sequence ID" value="PSK92474.1"/>
    <property type="molecule type" value="Genomic_DNA"/>
</dbReference>
<gene>
    <name evidence="3" type="ORF">B0I18_10351</name>
</gene>
<keyword evidence="4" id="KW-1185">Reference proteome</keyword>
<dbReference type="Proteomes" id="UP000240572">
    <property type="component" value="Unassembled WGS sequence"/>
</dbReference>
<keyword evidence="1" id="KW-0732">Signal</keyword>
<feature type="domain" description="DUF2147" evidence="2">
    <location>
        <begin position="32"/>
        <end position="147"/>
    </location>
</feature>
<dbReference type="OrthoDB" id="9814399at2"/>
<feature type="chain" id="PRO_5015146983" evidence="1">
    <location>
        <begin position="26"/>
        <end position="149"/>
    </location>
</feature>
<dbReference type="AlphaFoldDB" id="A0A2P8D5H3"/>
<accession>A0A2P8D5H3</accession>